<proteinExistence type="predicted"/>
<organism evidence="1 2">
    <name type="scientific">Panagrolaimus sp. JU765</name>
    <dbReference type="NCBI Taxonomy" id="591449"/>
    <lineage>
        <taxon>Eukaryota</taxon>
        <taxon>Metazoa</taxon>
        <taxon>Ecdysozoa</taxon>
        <taxon>Nematoda</taxon>
        <taxon>Chromadorea</taxon>
        <taxon>Rhabditida</taxon>
        <taxon>Tylenchina</taxon>
        <taxon>Panagrolaimomorpha</taxon>
        <taxon>Panagrolaimoidea</taxon>
        <taxon>Panagrolaimidae</taxon>
        <taxon>Panagrolaimus</taxon>
    </lineage>
</organism>
<dbReference type="Proteomes" id="UP000887576">
    <property type="component" value="Unplaced"/>
</dbReference>
<name>A0AC34PY50_9BILA</name>
<evidence type="ECO:0000313" key="2">
    <source>
        <dbReference type="WBParaSite" id="JU765_v2.g11127.t1"/>
    </source>
</evidence>
<accession>A0AC34PY50</accession>
<evidence type="ECO:0000313" key="1">
    <source>
        <dbReference type="Proteomes" id="UP000887576"/>
    </source>
</evidence>
<protein>
    <submittedName>
        <fullName evidence="2">Secreted protein</fullName>
    </submittedName>
</protein>
<reference evidence="2" key="1">
    <citation type="submission" date="2022-11" db="UniProtKB">
        <authorList>
            <consortium name="WormBaseParasite"/>
        </authorList>
    </citation>
    <scope>IDENTIFICATION</scope>
</reference>
<dbReference type="WBParaSite" id="JU765_v2.g11127.t1">
    <property type="protein sequence ID" value="JU765_v2.g11127.t1"/>
    <property type="gene ID" value="JU765_v2.g11127"/>
</dbReference>
<sequence length="276" mass="31673">MTSNLLIFLVTFALFGSIFGQDQPQYCQPEDQNEFQDCTQKFLTKYTNVPQSQIWNQMFLSDALYNKFVTATSLTDVATLCNALTNFYQCVDTVFDRCLSPLGWISQGKSPAQAYINDGVLRQWAFMCGAGFEVLRDTTAFTCIQRTFANNYDALYNQALRAYQASVAYDPSHACNYTKILQTSWAAVVSNTTCYQQKREHQASFFGCGAALEYVNAQFRHCAHQNTCAWTARWTWTSQFLKVEDGVKKLRIPTYHDQNEKGEWVEVQEHWVPLKE</sequence>